<dbReference type="OrthoDB" id="53228at2157"/>
<evidence type="ECO:0000256" key="5">
    <source>
        <dbReference type="ARBA" id="ARBA00022840"/>
    </source>
</evidence>
<dbReference type="Gene3D" id="3.40.50.620">
    <property type="entry name" value="HUPs"/>
    <property type="match status" value="1"/>
</dbReference>
<keyword evidence="6 7" id="KW-0173">Coenzyme A biosynthesis</keyword>
<evidence type="ECO:0000256" key="7">
    <source>
        <dbReference type="HAMAP-Rule" id="MF_00647"/>
    </source>
</evidence>
<dbReference type="InterPro" id="IPR004821">
    <property type="entry name" value="Cyt_trans-like"/>
</dbReference>
<dbReference type="EMBL" id="CP002069">
    <property type="protein sequence ID" value="ADI75007.1"/>
    <property type="molecule type" value="Genomic_DNA"/>
</dbReference>
<dbReference type="GO" id="GO:0004595">
    <property type="term" value="F:pantetheine-phosphate adenylyltransferase activity"/>
    <property type="evidence" value="ECO:0007669"/>
    <property type="project" value="UniProtKB-UniRule"/>
</dbReference>
<evidence type="ECO:0000256" key="1">
    <source>
        <dbReference type="ARBA" id="ARBA00022490"/>
    </source>
</evidence>
<accession>D7EAK8</accession>
<dbReference type="InterPro" id="IPR014729">
    <property type="entry name" value="Rossmann-like_a/b/a_fold"/>
</dbReference>
<dbReference type="NCBIfam" id="TIGR00125">
    <property type="entry name" value="cyt_tran_rel"/>
    <property type="match status" value="1"/>
</dbReference>
<protein>
    <recommendedName>
        <fullName evidence="7">Phosphopantetheine adenylyltransferase</fullName>
        <ecNumber evidence="7">2.7.7.3</ecNumber>
    </recommendedName>
    <alternativeName>
        <fullName evidence="7">Dephospho-CoA pyrophosphorylase</fullName>
    </alternativeName>
    <alternativeName>
        <fullName evidence="7">Pantetheine-phosphate adenylyltransferase</fullName>
        <shortName evidence="7">PPAT</shortName>
    </alternativeName>
</protein>
<dbReference type="Pfam" id="PF01467">
    <property type="entry name" value="CTP_transf_like"/>
    <property type="match status" value="1"/>
</dbReference>
<keyword evidence="3 7" id="KW-0548">Nucleotidyltransferase</keyword>
<dbReference type="GO" id="GO:0015937">
    <property type="term" value="P:coenzyme A biosynthetic process"/>
    <property type="evidence" value="ECO:0007669"/>
    <property type="project" value="UniProtKB-UniRule"/>
</dbReference>
<comment type="subcellular location">
    <subcellularLocation>
        <location evidence="7">Cytoplasm</location>
    </subcellularLocation>
</comment>
<dbReference type="InterPro" id="IPR023540">
    <property type="entry name" value="PPAT_arch"/>
</dbReference>
<dbReference type="KEGG" id="mev:Metev_2181"/>
<comment type="catalytic activity">
    <reaction evidence="7">
        <text>(R)-4'-phosphopantetheine + ATP + H(+) = 3'-dephospho-CoA + diphosphate</text>
        <dbReference type="Rhea" id="RHEA:19801"/>
        <dbReference type="ChEBI" id="CHEBI:15378"/>
        <dbReference type="ChEBI" id="CHEBI:30616"/>
        <dbReference type="ChEBI" id="CHEBI:33019"/>
        <dbReference type="ChEBI" id="CHEBI:57328"/>
        <dbReference type="ChEBI" id="CHEBI:61723"/>
        <dbReference type="EC" id="2.7.7.3"/>
    </reaction>
</comment>
<dbReference type="Proteomes" id="UP000000391">
    <property type="component" value="Chromosome"/>
</dbReference>
<dbReference type="NCBIfam" id="NF001985">
    <property type="entry name" value="PRK00777.1"/>
    <property type="match status" value="1"/>
</dbReference>
<dbReference type="EC" id="2.7.7.3" evidence="7"/>
<proteinExistence type="inferred from homology"/>
<dbReference type="SUPFAM" id="SSF52374">
    <property type="entry name" value="Nucleotidylyl transferase"/>
    <property type="match status" value="1"/>
</dbReference>
<gene>
    <name evidence="7" type="primary">coaD</name>
    <name evidence="9" type="ordered locus">Metev_2181</name>
</gene>
<keyword evidence="2 7" id="KW-0808">Transferase</keyword>
<dbReference type="RefSeq" id="WP_013195572.1">
    <property type="nucleotide sequence ID" value="NC_014253.1"/>
</dbReference>
<evidence type="ECO:0000256" key="6">
    <source>
        <dbReference type="ARBA" id="ARBA00022993"/>
    </source>
</evidence>
<dbReference type="GeneID" id="9347842"/>
<dbReference type="STRING" id="644295.Metev_2181"/>
<evidence type="ECO:0000259" key="8">
    <source>
        <dbReference type="Pfam" id="PF01467"/>
    </source>
</evidence>
<sequence length="153" mass="17409">MAKVAVGGTFQYIHDGHKKLINKSFELANDGQVDIGITSDEMARKQRLKVTDYNTRKKNLVDYIKTLTNKNSSYQIFKLTDPYGPTLTDGYDYIVVSSETYESALELNKLRQKRGLKPIEIVKIECVMAEDSLPISSTRIMRGEIDIHGNLKY</sequence>
<dbReference type="UniPathway" id="UPA00241"/>
<evidence type="ECO:0000313" key="9">
    <source>
        <dbReference type="EMBL" id="ADI75007.1"/>
    </source>
</evidence>
<evidence type="ECO:0000256" key="2">
    <source>
        <dbReference type="ARBA" id="ARBA00022679"/>
    </source>
</evidence>
<reference evidence="9 10" key="1">
    <citation type="submission" date="2010-06" db="EMBL/GenBank/DDBJ databases">
        <title>Complete sequence chromosome of Methanohalobium evestigatum Z-7303.</title>
        <authorList>
            <consortium name="US DOE Joint Genome Institute"/>
            <person name="Lucas S."/>
            <person name="Copeland A."/>
            <person name="Lapidus A."/>
            <person name="Cheng J.-F."/>
            <person name="Bruce D."/>
            <person name="Goodwin L."/>
            <person name="Pitluck S."/>
            <person name="Saunders E."/>
            <person name="Detter J.C."/>
            <person name="Han C."/>
            <person name="Tapia R."/>
            <person name="Land M."/>
            <person name="Hauser L."/>
            <person name="Kyrpides N."/>
            <person name="Mikhailova N."/>
            <person name="Sieprawska-Lupa M."/>
            <person name="Whitman W.B."/>
            <person name="Anderson I."/>
            <person name="Woyke T."/>
        </authorList>
    </citation>
    <scope>NUCLEOTIDE SEQUENCE [LARGE SCALE GENOMIC DNA]</scope>
    <source>
        <strain evidence="10">ATCC BAA-1072 / DSM 3721 / NBRC 107634 / OCM 161 / Z-7303</strain>
    </source>
</reference>
<feature type="domain" description="Cytidyltransferase-like" evidence="8">
    <location>
        <begin position="6"/>
        <end position="142"/>
    </location>
</feature>
<dbReference type="AlphaFoldDB" id="D7EAK8"/>
<dbReference type="HOGENOM" id="CLU_035272_5_0_2"/>
<dbReference type="GO" id="GO:0005737">
    <property type="term" value="C:cytoplasm"/>
    <property type="evidence" value="ECO:0007669"/>
    <property type="project" value="UniProtKB-SubCell"/>
</dbReference>
<evidence type="ECO:0000256" key="3">
    <source>
        <dbReference type="ARBA" id="ARBA00022695"/>
    </source>
</evidence>
<dbReference type="GO" id="GO:0005524">
    <property type="term" value="F:ATP binding"/>
    <property type="evidence" value="ECO:0007669"/>
    <property type="project" value="UniProtKB-KW"/>
</dbReference>
<comment type="similarity">
    <text evidence="7">Belongs to the eukaryotic CoaD family.</text>
</comment>
<keyword evidence="5 7" id="KW-0067">ATP-binding</keyword>
<dbReference type="HAMAP" id="MF_00647">
    <property type="entry name" value="PPAT_arch"/>
    <property type="match status" value="1"/>
</dbReference>
<comment type="pathway">
    <text evidence="7">Cofactor biosynthesis; coenzyme A biosynthesis.</text>
</comment>
<organism evidence="9 10">
    <name type="scientific">Methanohalobium evestigatum (strain ATCC BAA-1072 / DSM 3721 / NBRC 107634 / OCM 161 / Z-7303)</name>
    <dbReference type="NCBI Taxonomy" id="644295"/>
    <lineage>
        <taxon>Archaea</taxon>
        <taxon>Methanobacteriati</taxon>
        <taxon>Methanobacteriota</taxon>
        <taxon>Stenosarchaea group</taxon>
        <taxon>Methanomicrobia</taxon>
        <taxon>Methanosarcinales</taxon>
        <taxon>Methanosarcinaceae</taxon>
        <taxon>Methanohalobium</taxon>
    </lineage>
</organism>
<comment type="function">
    <text evidence="7">Reversibly transfers an adenylyl group from ATP to 4'-phosphopantetheine, yielding dephospho-CoA (dPCoA) and pyrophosphate.</text>
</comment>
<evidence type="ECO:0000313" key="10">
    <source>
        <dbReference type="Proteomes" id="UP000000391"/>
    </source>
</evidence>
<keyword evidence="1 7" id="KW-0963">Cytoplasm</keyword>
<keyword evidence="4 7" id="KW-0547">Nucleotide-binding</keyword>
<evidence type="ECO:0000256" key="4">
    <source>
        <dbReference type="ARBA" id="ARBA00022741"/>
    </source>
</evidence>
<name>D7EAK8_METEZ</name>
<keyword evidence="10" id="KW-1185">Reference proteome</keyword>